<protein>
    <submittedName>
        <fullName evidence="1">Uncharacterized protein</fullName>
    </submittedName>
</protein>
<dbReference type="EMBL" id="JBHRWR010000010">
    <property type="protein sequence ID" value="MFC3575065.1"/>
    <property type="molecule type" value="Genomic_DNA"/>
</dbReference>
<keyword evidence="2" id="KW-1185">Reference proteome</keyword>
<sequence length="55" mass="6070">MAERAQNMAKRVLIAQAVLLGGAAAILLVREMPGVVREIRIFRMVGLRAGSRRPR</sequence>
<evidence type="ECO:0000313" key="1">
    <source>
        <dbReference type="EMBL" id="MFC3575065.1"/>
    </source>
</evidence>
<proteinExistence type="predicted"/>
<comment type="caution">
    <text evidence="1">The sequence shown here is derived from an EMBL/GenBank/DDBJ whole genome shotgun (WGS) entry which is preliminary data.</text>
</comment>
<dbReference type="RefSeq" id="WP_310770845.1">
    <property type="nucleotide sequence ID" value="NZ_JBHRWR010000010.1"/>
</dbReference>
<organism evidence="1 2">
    <name type="scientific">Streptomyces yaanensis</name>
    <dbReference type="NCBI Taxonomy" id="1142239"/>
    <lineage>
        <taxon>Bacteria</taxon>
        <taxon>Bacillati</taxon>
        <taxon>Actinomycetota</taxon>
        <taxon>Actinomycetes</taxon>
        <taxon>Kitasatosporales</taxon>
        <taxon>Streptomycetaceae</taxon>
        <taxon>Streptomyces</taxon>
    </lineage>
</organism>
<reference evidence="2" key="1">
    <citation type="journal article" date="2019" name="Int. J. Syst. Evol. Microbiol.">
        <title>The Global Catalogue of Microorganisms (GCM) 10K type strain sequencing project: providing services to taxonomists for standard genome sequencing and annotation.</title>
        <authorList>
            <consortium name="The Broad Institute Genomics Platform"/>
            <consortium name="The Broad Institute Genome Sequencing Center for Infectious Disease"/>
            <person name="Wu L."/>
            <person name="Ma J."/>
        </authorList>
    </citation>
    <scope>NUCLEOTIDE SEQUENCE [LARGE SCALE GENOMIC DNA]</scope>
    <source>
        <strain evidence="2">CGMCC 4.7035</strain>
    </source>
</reference>
<gene>
    <name evidence="1" type="ORF">ACFOZ0_17625</name>
</gene>
<evidence type="ECO:0000313" key="2">
    <source>
        <dbReference type="Proteomes" id="UP001595701"/>
    </source>
</evidence>
<accession>A0ABV7SIE1</accession>
<dbReference type="Proteomes" id="UP001595701">
    <property type="component" value="Unassembled WGS sequence"/>
</dbReference>
<name>A0ABV7SIE1_9ACTN</name>